<proteinExistence type="predicted"/>
<protein>
    <submittedName>
        <fullName evidence="2">Uncharacterized protein</fullName>
    </submittedName>
</protein>
<feature type="region of interest" description="Disordered" evidence="1">
    <location>
        <begin position="337"/>
        <end position="364"/>
    </location>
</feature>
<dbReference type="EMBL" id="BAAAYK010000047">
    <property type="protein sequence ID" value="GAA3366857.1"/>
    <property type="molecule type" value="Genomic_DNA"/>
</dbReference>
<sequence>MELPESQLVWLTKEQLDELSPGLGGERGGTEQSSSTTPETDPATGDRTTGDPATSDPATGEPPTGDTASESTAASAGGRSTADASLPLPPTLDPTRAVRPSFGLGGIIDPVDLANQIGEIRESLSSKLGEDVAEALLPSTAAGNPRNNHASLQALLTDINNSVEQALNGGERTTLRYERRFKGNTYRFNLEADFLPDHGPGSIRHVEKLKVTNLASTALEKVRTSGRTLLTTMFAGRLGVRGTEIPPTDPQARQTEHTGLGAAGVGVTPQARWGNRTQQLTNKDEVGHERSAETSGPVAEHGGRLRLNLQVAHGDGPATHAISVDRPVTVTKLAEEALPPPDGTRYGQTTHRGKLTADQMTRTR</sequence>
<accession>A0ABP6S335</accession>
<feature type="region of interest" description="Disordered" evidence="1">
    <location>
        <begin position="1"/>
        <end position="97"/>
    </location>
</feature>
<feature type="compositionally biased region" description="Polar residues" evidence="1">
    <location>
        <begin position="30"/>
        <end position="39"/>
    </location>
</feature>
<reference evidence="3" key="1">
    <citation type="journal article" date="2019" name="Int. J. Syst. Evol. Microbiol.">
        <title>The Global Catalogue of Microorganisms (GCM) 10K type strain sequencing project: providing services to taxonomists for standard genome sequencing and annotation.</title>
        <authorList>
            <consortium name="The Broad Institute Genomics Platform"/>
            <consortium name="The Broad Institute Genome Sequencing Center for Infectious Disease"/>
            <person name="Wu L."/>
            <person name="Ma J."/>
        </authorList>
    </citation>
    <scope>NUCLEOTIDE SEQUENCE [LARGE SCALE GENOMIC DNA]</scope>
    <source>
        <strain evidence="3">JCM 9687</strain>
    </source>
</reference>
<evidence type="ECO:0000313" key="3">
    <source>
        <dbReference type="Proteomes" id="UP001500483"/>
    </source>
</evidence>
<name>A0ABP6S335_9PSEU</name>
<dbReference type="Proteomes" id="UP001500483">
    <property type="component" value="Unassembled WGS sequence"/>
</dbReference>
<gene>
    <name evidence="2" type="ORF">GCM10020366_71930</name>
</gene>
<evidence type="ECO:0000256" key="1">
    <source>
        <dbReference type="SAM" id="MobiDB-lite"/>
    </source>
</evidence>
<feature type="compositionally biased region" description="Basic and acidic residues" evidence="1">
    <location>
        <begin position="282"/>
        <end position="292"/>
    </location>
</feature>
<organism evidence="2 3">
    <name type="scientific">Saccharopolyspora gregorii</name>
    <dbReference type="NCBI Taxonomy" id="33914"/>
    <lineage>
        <taxon>Bacteria</taxon>
        <taxon>Bacillati</taxon>
        <taxon>Actinomycetota</taxon>
        <taxon>Actinomycetes</taxon>
        <taxon>Pseudonocardiales</taxon>
        <taxon>Pseudonocardiaceae</taxon>
        <taxon>Saccharopolyspora</taxon>
    </lineage>
</organism>
<dbReference type="RefSeq" id="WP_344931711.1">
    <property type="nucleotide sequence ID" value="NZ_BAAAYK010000047.1"/>
</dbReference>
<feature type="compositionally biased region" description="Low complexity" evidence="1">
    <location>
        <begin position="64"/>
        <end position="85"/>
    </location>
</feature>
<feature type="region of interest" description="Disordered" evidence="1">
    <location>
        <begin position="274"/>
        <end position="303"/>
    </location>
</feature>
<comment type="caution">
    <text evidence="2">The sequence shown here is derived from an EMBL/GenBank/DDBJ whole genome shotgun (WGS) entry which is preliminary data.</text>
</comment>
<keyword evidence="3" id="KW-1185">Reference proteome</keyword>
<evidence type="ECO:0000313" key="2">
    <source>
        <dbReference type="EMBL" id="GAA3366857.1"/>
    </source>
</evidence>